<dbReference type="GO" id="GO:0016020">
    <property type="term" value="C:membrane"/>
    <property type="evidence" value="ECO:0007669"/>
    <property type="project" value="UniProtKB-SubCell"/>
</dbReference>
<evidence type="ECO:0000313" key="8">
    <source>
        <dbReference type="Proteomes" id="UP000324585"/>
    </source>
</evidence>
<comment type="caution">
    <text evidence="7">The sequence shown here is derived from an EMBL/GenBank/DDBJ whole genome shotgun (WGS) entry which is preliminary data.</text>
</comment>
<keyword evidence="2 5" id="KW-0812">Transmembrane</keyword>
<proteinExistence type="predicted"/>
<gene>
    <name evidence="7" type="ORF">FVE85_2282</name>
</gene>
<dbReference type="Pfam" id="PF05154">
    <property type="entry name" value="TM2"/>
    <property type="match status" value="1"/>
</dbReference>
<name>A0A5J4Z096_PORPP</name>
<keyword evidence="4 5" id="KW-0472">Membrane</keyword>
<comment type="subcellular location">
    <subcellularLocation>
        <location evidence="1">Membrane</location>
        <topology evidence="1">Multi-pass membrane protein</topology>
    </subcellularLocation>
</comment>
<keyword evidence="3 5" id="KW-1133">Transmembrane helix</keyword>
<accession>A0A5J4Z096</accession>
<organism evidence="7 8">
    <name type="scientific">Porphyridium purpureum</name>
    <name type="common">Red alga</name>
    <name type="synonym">Porphyridium cruentum</name>
    <dbReference type="NCBI Taxonomy" id="35688"/>
    <lineage>
        <taxon>Eukaryota</taxon>
        <taxon>Rhodophyta</taxon>
        <taxon>Bangiophyceae</taxon>
        <taxon>Porphyridiales</taxon>
        <taxon>Porphyridiaceae</taxon>
        <taxon>Porphyridium</taxon>
    </lineage>
</organism>
<evidence type="ECO:0000256" key="2">
    <source>
        <dbReference type="ARBA" id="ARBA00022692"/>
    </source>
</evidence>
<reference evidence="8" key="1">
    <citation type="journal article" date="2019" name="Nat. Commun.">
        <title>Expansion of phycobilisome linker gene families in mesophilic red algae.</title>
        <authorList>
            <person name="Lee J."/>
            <person name="Kim D."/>
            <person name="Bhattacharya D."/>
            <person name="Yoon H.S."/>
        </authorList>
    </citation>
    <scope>NUCLEOTIDE SEQUENCE [LARGE SCALE GENOMIC DNA]</scope>
    <source>
        <strain evidence="8">CCMP 1328</strain>
    </source>
</reference>
<keyword evidence="8" id="KW-1185">Reference proteome</keyword>
<dbReference type="AlphaFoldDB" id="A0A5J4Z096"/>
<dbReference type="InterPro" id="IPR007829">
    <property type="entry name" value="TM2"/>
</dbReference>
<evidence type="ECO:0000256" key="5">
    <source>
        <dbReference type="SAM" id="Phobius"/>
    </source>
</evidence>
<feature type="transmembrane region" description="Helical" evidence="5">
    <location>
        <begin position="40"/>
        <end position="58"/>
    </location>
</feature>
<evidence type="ECO:0000256" key="4">
    <source>
        <dbReference type="ARBA" id="ARBA00023136"/>
    </source>
</evidence>
<evidence type="ECO:0000259" key="6">
    <source>
        <dbReference type="Pfam" id="PF05154"/>
    </source>
</evidence>
<feature type="domain" description="TM2" evidence="6">
    <location>
        <begin position="13"/>
        <end position="49"/>
    </location>
</feature>
<dbReference type="EMBL" id="VRMN01000003">
    <property type="protein sequence ID" value="KAA8496127.1"/>
    <property type="molecule type" value="Genomic_DNA"/>
</dbReference>
<evidence type="ECO:0000313" key="7">
    <source>
        <dbReference type="EMBL" id="KAA8496127.1"/>
    </source>
</evidence>
<sequence>MWNKNVYHARVEKRSLGLAALLWLCFGFFGAHRFYLRRMVSANVVLILAALAAGRMATLMKAEHERQLIQNASAFGGERLCDQQGHGSFGRVDGVEQLVSRSDQVCRLDSDNPAASEDAAPSSTPTAQYMRSVHLSDKEKLALYTEIRSWHDLLNWLMPVVLLIWILDGLSLKRMVDEENAVRAWNKQRLTRVRLDEQTVGASTQRPKSAPSYDAQRAVMQQANAQIRVDPQAMRGQPKMFRRGDGYVRVHPNGKLV</sequence>
<protein>
    <recommendedName>
        <fullName evidence="6">TM2 domain-containing protein</fullName>
    </recommendedName>
</protein>
<dbReference type="Proteomes" id="UP000324585">
    <property type="component" value="Unassembled WGS sequence"/>
</dbReference>
<evidence type="ECO:0000256" key="3">
    <source>
        <dbReference type="ARBA" id="ARBA00022989"/>
    </source>
</evidence>
<evidence type="ECO:0000256" key="1">
    <source>
        <dbReference type="ARBA" id="ARBA00004141"/>
    </source>
</evidence>